<gene>
    <name evidence="1" type="ORF">FSCOSCO3_A011401</name>
</gene>
<feature type="non-terminal residue" evidence="1">
    <location>
        <position position="1"/>
    </location>
</feature>
<dbReference type="AlphaFoldDB" id="A0AAV1QIW8"/>
<protein>
    <submittedName>
        <fullName evidence="1">Zinc finger MYM-type protein 1-like isoform X8</fullName>
    </submittedName>
</protein>
<reference evidence="1 2" key="1">
    <citation type="submission" date="2024-01" db="EMBL/GenBank/DDBJ databases">
        <authorList>
            <person name="Alioto T."/>
            <person name="Alioto T."/>
            <person name="Gomez Garrido J."/>
        </authorList>
    </citation>
    <scope>NUCLEOTIDE SEQUENCE [LARGE SCALE GENOMIC DNA]</scope>
</reference>
<keyword evidence="2" id="KW-1185">Reference proteome</keyword>
<dbReference type="Proteomes" id="UP001314229">
    <property type="component" value="Unassembled WGS sequence"/>
</dbReference>
<evidence type="ECO:0000313" key="2">
    <source>
        <dbReference type="Proteomes" id="UP001314229"/>
    </source>
</evidence>
<dbReference type="EMBL" id="CAWUFR010001599">
    <property type="protein sequence ID" value="CAK6984083.1"/>
    <property type="molecule type" value="Genomic_DNA"/>
</dbReference>
<organism evidence="1 2">
    <name type="scientific">Scomber scombrus</name>
    <name type="common">Atlantic mackerel</name>
    <name type="synonym">Scomber vernalis</name>
    <dbReference type="NCBI Taxonomy" id="13677"/>
    <lineage>
        <taxon>Eukaryota</taxon>
        <taxon>Metazoa</taxon>
        <taxon>Chordata</taxon>
        <taxon>Craniata</taxon>
        <taxon>Vertebrata</taxon>
        <taxon>Euteleostomi</taxon>
        <taxon>Actinopterygii</taxon>
        <taxon>Neopterygii</taxon>
        <taxon>Teleostei</taxon>
        <taxon>Neoteleostei</taxon>
        <taxon>Acanthomorphata</taxon>
        <taxon>Pelagiaria</taxon>
        <taxon>Scombriformes</taxon>
        <taxon>Scombridae</taxon>
        <taxon>Scomber</taxon>
    </lineage>
</organism>
<proteinExistence type="predicted"/>
<accession>A0AAV1QIW8</accession>
<name>A0AAV1QIW8_SCOSC</name>
<evidence type="ECO:0000313" key="1">
    <source>
        <dbReference type="EMBL" id="CAK6984083.1"/>
    </source>
</evidence>
<sequence length="121" mass="14171">LSGTCYTWDDQTHKMSVGYDAWLSKTSTCFLLMVYGDIFNLTDGLFSVLQNKSMDIAFCFQRINDTMTVLRRQRGDFESFYAKFEEKCQLLGLTDPSTRNVQPIKEHRRELFHNIYEDVST</sequence>
<comment type="caution">
    <text evidence="1">The sequence shown here is derived from an EMBL/GenBank/DDBJ whole genome shotgun (WGS) entry which is preliminary data.</text>
</comment>